<accession>A0ABY7U859</accession>
<evidence type="ECO:0000313" key="3">
    <source>
        <dbReference type="Proteomes" id="UP001220064"/>
    </source>
</evidence>
<dbReference type="HAMAP" id="MF_01187">
    <property type="entry name" value="UPF0434"/>
    <property type="match status" value="1"/>
</dbReference>
<dbReference type="PANTHER" id="PTHR33505">
    <property type="entry name" value="ZGC:162634"/>
    <property type="match status" value="1"/>
</dbReference>
<dbReference type="Gene3D" id="2.20.25.10">
    <property type="match status" value="1"/>
</dbReference>
<dbReference type="RefSeq" id="WP_022863661.1">
    <property type="nucleotide sequence ID" value="NZ_ATVG01000014.1"/>
</dbReference>
<dbReference type="EMBL" id="CP063189">
    <property type="protein sequence ID" value="WCZ32448.1"/>
    <property type="molecule type" value="Genomic_DNA"/>
</dbReference>
<organism evidence="2 3">
    <name type="scientific">Corynebacterium massiliense DSM 45435</name>
    <dbReference type="NCBI Taxonomy" id="1121364"/>
    <lineage>
        <taxon>Bacteria</taxon>
        <taxon>Bacillati</taxon>
        <taxon>Actinomycetota</taxon>
        <taxon>Actinomycetes</taxon>
        <taxon>Mycobacteriales</taxon>
        <taxon>Corynebacteriaceae</taxon>
        <taxon>Corynebacterium</taxon>
    </lineage>
</organism>
<dbReference type="Proteomes" id="UP001220064">
    <property type="component" value="Chromosome"/>
</dbReference>
<evidence type="ECO:0000313" key="2">
    <source>
        <dbReference type="EMBL" id="WCZ32448.1"/>
    </source>
</evidence>
<proteinExistence type="inferred from homology"/>
<dbReference type="Pfam" id="PF03966">
    <property type="entry name" value="Trm112p"/>
    <property type="match status" value="1"/>
</dbReference>
<name>A0ABY7U859_9CORY</name>
<keyword evidence="3" id="KW-1185">Reference proteome</keyword>
<dbReference type="InterPro" id="IPR005651">
    <property type="entry name" value="Trm112-like"/>
</dbReference>
<evidence type="ECO:0000256" key="1">
    <source>
        <dbReference type="HAMAP-Rule" id="MF_01187"/>
    </source>
</evidence>
<comment type="similarity">
    <text evidence="1">Belongs to the UPF0434 family.</text>
</comment>
<protein>
    <recommendedName>
        <fullName evidence="1">UPF0434 protein CMASS_05010</fullName>
    </recommendedName>
</protein>
<dbReference type="PANTHER" id="PTHR33505:SF4">
    <property type="entry name" value="PROTEIN PREY, MITOCHONDRIAL"/>
    <property type="match status" value="1"/>
</dbReference>
<sequence length="58" mass="6631">MSLDPTLLDILVCPEDKGPLEYHEDEQVLVNPRLGKAYPIEDGIPVMLVDEARDWPQR</sequence>
<dbReference type="SUPFAM" id="SSF158997">
    <property type="entry name" value="Trm112p-like"/>
    <property type="match status" value="1"/>
</dbReference>
<reference evidence="2 3" key="1">
    <citation type="submission" date="2020-10" db="EMBL/GenBank/DDBJ databases">
        <title>Complete genome sequence of Corynebacterium massiliense DSM 45435, type strain of Corynebacterium massiliense.</title>
        <authorList>
            <person name="Busche T."/>
            <person name="Kalinowski J."/>
            <person name="Ruckert C."/>
        </authorList>
    </citation>
    <scope>NUCLEOTIDE SEQUENCE [LARGE SCALE GENOMIC DNA]</scope>
    <source>
        <strain evidence="2 3">DSM 45435</strain>
    </source>
</reference>
<gene>
    <name evidence="2" type="ORF">CMASS_05010</name>
</gene>